<dbReference type="Pfam" id="PF16916">
    <property type="entry name" value="ZT_dimer"/>
    <property type="match status" value="1"/>
</dbReference>
<keyword evidence="4 8" id="KW-0812">Transmembrane</keyword>
<dbReference type="PANTHER" id="PTHR11562">
    <property type="entry name" value="CATION EFFLUX PROTEIN/ ZINC TRANSPORTER"/>
    <property type="match status" value="1"/>
</dbReference>
<dbReference type="NCBIfam" id="TIGR01297">
    <property type="entry name" value="CDF"/>
    <property type="match status" value="1"/>
</dbReference>
<evidence type="ECO:0000256" key="7">
    <source>
        <dbReference type="ARBA" id="ARBA00023136"/>
    </source>
</evidence>
<dbReference type="EMBL" id="BAAAZW010000003">
    <property type="protein sequence ID" value="GAA3954812.1"/>
    <property type="molecule type" value="Genomic_DNA"/>
</dbReference>
<dbReference type="InterPro" id="IPR027470">
    <property type="entry name" value="Cation_efflux_CTD"/>
</dbReference>
<feature type="domain" description="Cation efflux protein transmembrane" evidence="9">
    <location>
        <begin position="33"/>
        <end position="223"/>
    </location>
</feature>
<evidence type="ECO:0000256" key="8">
    <source>
        <dbReference type="SAM" id="Phobius"/>
    </source>
</evidence>
<dbReference type="RefSeq" id="WP_344781589.1">
    <property type="nucleotide sequence ID" value="NZ_BAAAZW010000003.1"/>
</dbReference>
<comment type="caution">
    <text evidence="11">The sequence shown here is derived from an EMBL/GenBank/DDBJ whole genome shotgun (WGS) entry which is preliminary data.</text>
</comment>
<organism evidence="11 12">
    <name type="scientific">Gordonia caeni</name>
    <dbReference type="NCBI Taxonomy" id="1007097"/>
    <lineage>
        <taxon>Bacteria</taxon>
        <taxon>Bacillati</taxon>
        <taxon>Actinomycetota</taxon>
        <taxon>Actinomycetes</taxon>
        <taxon>Mycobacteriales</taxon>
        <taxon>Gordoniaceae</taxon>
        <taxon>Gordonia</taxon>
    </lineage>
</organism>
<keyword evidence="12" id="KW-1185">Reference proteome</keyword>
<dbReference type="InterPro" id="IPR058533">
    <property type="entry name" value="Cation_efflux_TM"/>
</dbReference>
<dbReference type="Proteomes" id="UP001418444">
    <property type="component" value="Unassembled WGS sequence"/>
</dbReference>
<dbReference type="InterPro" id="IPR002524">
    <property type="entry name" value="Cation_efflux"/>
</dbReference>
<keyword evidence="6" id="KW-0406">Ion transport</keyword>
<evidence type="ECO:0000256" key="6">
    <source>
        <dbReference type="ARBA" id="ARBA00023065"/>
    </source>
</evidence>
<evidence type="ECO:0000256" key="5">
    <source>
        <dbReference type="ARBA" id="ARBA00022989"/>
    </source>
</evidence>
<feature type="transmembrane region" description="Helical" evidence="8">
    <location>
        <begin position="102"/>
        <end position="121"/>
    </location>
</feature>
<comment type="subcellular location">
    <subcellularLocation>
        <location evidence="1">Membrane</location>
        <topology evidence="1">Multi-pass membrane protein</topology>
    </subcellularLocation>
</comment>
<dbReference type="InterPro" id="IPR050681">
    <property type="entry name" value="CDF/SLC30A"/>
</dbReference>
<feature type="transmembrane region" description="Helical" evidence="8">
    <location>
        <begin position="133"/>
        <end position="154"/>
    </location>
</feature>
<evidence type="ECO:0000256" key="1">
    <source>
        <dbReference type="ARBA" id="ARBA00004141"/>
    </source>
</evidence>
<evidence type="ECO:0000259" key="10">
    <source>
        <dbReference type="Pfam" id="PF16916"/>
    </source>
</evidence>
<dbReference type="Pfam" id="PF01545">
    <property type="entry name" value="Cation_efflux"/>
    <property type="match status" value="1"/>
</dbReference>
<evidence type="ECO:0000313" key="11">
    <source>
        <dbReference type="EMBL" id="GAA3954812.1"/>
    </source>
</evidence>
<dbReference type="SUPFAM" id="SSF160240">
    <property type="entry name" value="Cation efflux protein cytoplasmic domain-like"/>
    <property type="match status" value="1"/>
</dbReference>
<keyword evidence="5 8" id="KW-1133">Transmembrane helix</keyword>
<evidence type="ECO:0000256" key="4">
    <source>
        <dbReference type="ARBA" id="ARBA00022692"/>
    </source>
</evidence>
<keyword evidence="3" id="KW-0813">Transport</keyword>
<evidence type="ECO:0000259" key="9">
    <source>
        <dbReference type="Pfam" id="PF01545"/>
    </source>
</evidence>
<feature type="transmembrane region" description="Helical" evidence="8">
    <location>
        <begin position="166"/>
        <end position="187"/>
    </location>
</feature>
<feature type="domain" description="Cation efflux protein cytoplasmic" evidence="10">
    <location>
        <begin position="228"/>
        <end position="299"/>
    </location>
</feature>
<evidence type="ECO:0000313" key="12">
    <source>
        <dbReference type="Proteomes" id="UP001418444"/>
    </source>
</evidence>
<feature type="transmembrane region" description="Helical" evidence="8">
    <location>
        <begin position="32"/>
        <end position="58"/>
    </location>
</feature>
<feature type="transmembrane region" description="Helical" evidence="8">
    <location>
        <begin position="64"/>
        <end position="81"/>
    </location>
</feature>
<proteinExistence type="inferred from homology"/>
<dbReference type="PANTHER" id="PTHR11562:SF17">
    <property type="entry name" value="RE54080P-RELATED"/>
    <property type="match status" value="1"/>
</dbReference>
<feature type="transmembrane region" description="Helical" evidence="8">
    <location>
        <begin position="193"/>
        <end position="213"/>
    </location>
</feature>
<protein>
    <submittedName>
        <fullName evidence="11">Cation diffusion facilitator family transporter</fullName>
    </submittedName>
</protein>
<dbReference type="InterPro" id="IPR027469">
    <property type="entry name" value="Cation_efflux_TMD_sf"/>
</dbReference>
<accession>A0ABP7NWS7</accession>
<sequence length="312" mass="32538">MGTSHGHEGHSHGPSAAELAVDGQRRRIWPMALGVVLIGGYFIVELTVGIAINSLALIADAGHMLTDVVAVSMGLSALLLARHGKITDSRSFGWFRAEVFTAVLNAALLIGVGVFVLYEAVKRIGGEAPEVPGATLVIVAVIGLAVNVVVMLLLRADAKGSIAVRGAYLEVLADAVGSVGVLVAGVVTMTTGWRYADVVVAVAIAVWVVPRAVRLASDALKILNQQAPDHVDVPALRDELAQVPGVTDVHDLHVWSVTTGMDVATVHVASRGDYARVLADTRAVLTAHGLEHATVQVDPGAGDGECCEKLTW</sequence>
<keyword evidence="7 8" id="KW-0472">Membrane</keyword>
<dbReference type="SUPFAM" id="SSF161111">
    <property type="entry name" value="Cation efflux protein transmembrane domain-like"/>
    <property type="match status" value="1"/>
</dbReference>
<comment type="similarity">
    <text evidence="2">Belongs to the cation diffusion facilitator (CDF) transporter (TC 2.A.4) family. SLC30A subfamily.</text>
</comment>
<dbReference type="Gene3D" id="1.20.1510.10">
    <property type="entry name" value="Cation efflux protein transmembrane domain"/>
    <property type="match status" value="1"/>
</dbReference>
<name>A0ABP7NWS7_9ACTN</name>
<evidence type="ECO:0000256" key="3">
    <source>
        <dbReference type="ARBA" id="ARBA00022448"/>
    </source>
</evidence>
<evidence type="ECO:0000256" key="2">
    <source>
        <dbReference type="ARBA" id="ARBA00008873"/>
    </source>
</evidence>
<dbReference type="InterPro" id="IPR036837">
    <property type="entry name" value="Cation_efflux_CTD_sf"/>
</dbReference>
<gene>
    <name evidence="11" type="ORF">GCM10022231_11660</name>
</gene>
<reference evidence="12" key="1">
    <citation type="journal article" date="2019" name="Int. J. Syst. Evol. Microbiol.">
        <title>The Global Catalogue of Microorganisms (GCM) 10K type strain sequencing project: providing services to taxonomists for standard genome sequencing and annotation.</title>
        <authorList>
            <consortium name="The Broad Institute Genomics Platform"/>
            <consortium name="The Broad Institute Genome Sequencing Center for Infectious Disease"/>
            <person name="Wu L."/>
            <person name="Ma J."/>
        </authorList>
    </citation>
    <scope>NUCLEOTIDE SEQUENCE [LARGE SCALE GENOMIC DNA]</scope>
    <source>
        <strain evidence="12">JCM 16923</strain>
    </source>
</reference>